<evidence type="ECO:0000256" key="1">
    <source>
        <dbReference type="ARBA" id="ARBA00004613"/>
    </source>
</evidence>
<keyword evidence="9" id="KW-1185">Reference proteome</keyword>
<dbReference type="PANTHER" id="PTHR32411">
    <property type="entry name" value="CYSTEINE-RICH REPEAT SECRETORY PROTEIN 38-RELATED"/>
    <property type="match status" value="1"/>
</dbReference>
<reference evidence="8 9" key="1">
    <citation type="journal article" date="2024" name="Plant Biotechnol. J.">
        <title>Dendrobium thyrsiflorum genome and its molecular insights into genes involved in important horticultural traits.</title>
        <authorList>
            <person name="Chen B."/>
            <person name="Wang J.Y."/>
            <person name="Zheng P.J."/>
            <person name="Li K.L."/>
            <person name="Liang Y.M."/>
            <person name="Chen X.F."/>
            <person name="Zhang C."/>
            <person name="Zhao X."/>
            <person name="He X."/>
            <person name="Zhang G.Q."/>
            <person name="Liu Z.J."/>
            <person name="Xu Q."/>
        </authorList>
    </citation>
    <scope>NUCLEOTIDE SEQUENCE [LARGE SCALE GENOMIC DNA]</scope>
    <source>
        <strain evidence="8">GZMU011</strain>
    </source>
</reference>
<evidence type="ECO:0000256" key="4">
    <source>
        <dbReference type="ARBA" id="ARBA00022737"/>
    </source>
</evidence>
<dbReference type="Proteomes" id="UP001552299">
    <property type="component" value="Unassembled WGS sequence"/>
</dbReference>
<feature type="chain" id="PRO_5044811949" description="Gnk2-homologous domain-containing protein" evidence="6">
    <location>
        <begin position="24"/>
        <end position="267"/>
    </location>
</feature>
<evidence type="ECO:0000256" key="3">
    <source>
        <dbReference type="ARBA" id="ARBA00022729"/>
    </source>
</evidence>
<dbReference type="PROSITE" id="PS51473">
    <property type="entry name" value="GNK2"/>
    <property type="match status" value="2"/>
</dbReference>
<keyword evidence="2" id="KW-0964">Secreted</keyword>
<comment type="subcellular location">
    <subcellularLocation>
        <location evidence="1">Secreted</location>
    </subcellularLocation>
</comment>
<sequence length="267" mass="29613">MAFSNHFFFLFALIVLIISGIKGDDTDLIRLECGKNFTNNDNLQANINNTIFDLVTKTSAYGFANTSHGSGSDTVYGIADCRGDVSDQICSACIANASQQIQTTCWNSAEARIWYPYCFLRYNTSNFIGQADMNVVGLWYSSDNMMNPKVFKSTLTELLVVLWFTAANAENRKFGWGQIENHNLKNSNDEAVIIYGMAQCTCDLNNLACSMCLANAFNKTESKCGEADTGCYLILKSCAVRYEINPFLFLDATTPPETTRSITFGDI</sequence>
<comment type="caution">
    <text evidence="8">The sequence shown here is derived from an EMBL/GenBank/DDBJ whole genome shotgun (WGS) entry which is preliminary data.</text>
</comment>
<evidence type="ECO:0000256" key="6">
    <source>
        <dbReference type="SAM" id="SignalP"/>
    </source>
</evidence>
<organism evidence="8 9">
    <name type="scientific">Dendrobium thyrsiflorum</name>
    <name type="common">Pinecone-like raceme dendrobium</name>
    <name type="synonym">Orchid</name>
    <dbReference type="NCBI Taxonomy" id="117978"/>
    <lineage>
        <taxon>Eukaryota</taxon>
        <taxon>Viridiplantae</taxon>
        <taxon>Streptophyta</taxon>
        <taxon>Embryophyta</taxon>
        <taxon>Tracheophyta</taxon>
        <taxon>Spermatophyta</taxon>
        <taxon>Magnoliopsida</taxon>
        <taxon>Liliopsida</taxon>
        <taxon>Asparagales</taxon>
        <taxon>Orchidaceae</taxon>
        <taxon>Epidendroideae</taxon>
        <taxon>Malaxideae</taxon>
        <taxon>Dendrobiinae</taxon>
        <taxon>Dendrobium</taxon>
    </lineage>
</organism>
<dbReference type="AlphaFoldDB" id="A0ABD0VP01"/>
<feature type="domain" description="Gnk2-homologous" evidence="7">
    <location>
        <begin position="133"/>
        <end position="247"/>
    </location>
</feature>
<keyword evidence="4" id="KW-0677">Repeat</keyword>
<keyword evidence="3 6" id="KW-0732">Signal</keyword>
<dbReference type="Gene3D" id="3.30.430.20">
    <property type="entry name" value="Gnk2 domain, C-X8-C-X2-C motif"/>
    <property type="match status" value="2"/>
</dbReference>
<evidence type="ECO:0000256" key="5">
    <source>
        <dbReference type="ARBA" id="ARBA00038515"/>
    </source>
</evidence>
<dbReference type="EMBL" id="JANQDX010000003">
    <property type="protein sequence ID" value="KAL0926859.1"/>
    <property type="molecule type" value="Genomic_DNA"/>
</dbReference>
<dbReference type="InterPro" id="IPR038408">
    <property type="entry name" value="GNK2_sf"/>
</dbReference>
<evidence type="ECO:0000313" key="8">
    <source>
        <dbReference type="EMBL" id="KAL0926859.1"/>
    </source>
</evidence>
<proteinExistence type="inferred from homology"/>
<evidence type="ECO:0000259" key="7">
    <source>
        <dbReference type="PROSITE" id="PS51473"/>
    </source>
</evidence>
<dbReference type="InterPro" id="IPR002902">
    <property type="entry name" value="GNK2"/>
</dbReference>
<evidence type="ECO:0000256" key="2">
    <source>
        <dbReference type="ARBA" id="ARBA00022525"/>
    </source>
</evidence>
<dbReference type="InterPro" id="IPR050581">
    <property type="entry name" value="CRR_secretory_protein"/>
</dbReference>
<dbReference type="PANTHER" id="PTHR32411:SF55">
    <property type="entry name" value="CYSTEINE-RICH REPEAT SECRETORY PROTEIN 55"/>
    <property type="match status" value="1"/>
</dbReference>
<accession>A0ABD0VP01</accession>
<dbReference type="GO" id="GO:0005576">
    <property type="term" value="C:extracellular region"/>
    <property type="evidence" value="ECO:0007669"/>
    <property type="project" value="UniProtKB-SubCell"/>
</dbReference>
<feature type="domain" description="Gnk2-homologous" evidence="7">
    <location>
        <begin position="25"/>
        <end position="127"/>
    </location>
</feature>
<dbReference type="Pfam" id="PF01657">
    <property type="entry name" value="Stress-antifung"/>
    <property type="match status" value="2"/>
</dbReference>
<name>A0ABD0VP01_DENTH</name>
<gene>
    <name evidence="8" type="ORF">M5K25_003112</name>
</gene>
<comment type="similarity">
    <text evidence="5">Belongs to the cysteine-rich repeat secretory protein family.</text>
</comment>
<protein>
    <recommendedName>
        <fullName evidence="7">Gnk2-homologous domain-containing protein</fullName>
    </recommendedName>
</protein>
<feature type="signal peptide" evidence="6">
    <location>
        <begin position="1"/>
        <end position="23"/>
    </location>
</feature>
<dbReference type="CDD" id="cd23509">
    <property type="entry name" value="Gnk2-like"/>
    <property type="match status" value="2"/>
</dbReference>
<evidence type="ECO:0000313" key="9">
    <source>
        <dbReference type="Proteomes" id="UP001552299"/>
    </source>
</evidence>